<protein>
    <submittedName>
        <fullName evidence="2">5,6-dimethylbenzimidazole synthase</fullName>
    </submittedName>
</protein>
<dbReference type="InterPro" id="IPR012825">
    <property type="entry name" value="BluB"/>
</dbReference>
<evidence type="ECO:0000313" key="3">
    <source>
        <dbReference type="Proteomes" id="UP000185783"/>
    </source>
</evidence>
<dbReference type="GO" id="GO:0016491">
    <property type="term" value="F:oxidoreductase activity"/>
    <property type="evidence" value="ECO:0007669"/>
    <property type="project" value="InterPro"/>
</dbReference>
<comment type="caution">
    <text evidence="2">The sequence shown here is derived from an EMBL/GenBank/DDBJ whole genome shotgun (WGS) entry which is preliminary data.</text>
</comment>
<dbReference type="PANTHER" id="PTHR23026:SF123">
    <property type="entry name" value="NAD(P)H NITROREDUCTASE RV3131-RELATED"/>
    <property type="match status" value="1"/>
</dbReference>
<keyword evidence="3" id="KW-1185">Reference proteome</keyword>
<gene>
    <name evidence="2" type="ORF">A3843_04165</name>
</gene>
<dbReference type="PANTHER" id="PTHR23026">
    <property type="entry name" value="NADPH NITROREDUCTASE"/>
    <property type="match status" value="1"/>
</dbReference>
<proteinExistence type="predicted"/>
<dbReference type="Pfam" id="PF00881">
    <property type="entry name" value="Nitroreductase"/>
    <property type="match status" value="1"/>
</dbReference>
<dbReference type="SUPFAM" id="SSF55469">
    <property type="entry name" value="FMN-dependent nitroreductase-like"/>
    <property type="match status" value="1"/>
</dbReference>
<dbReference type="InterPro" id="IPR000415">
    <property type="entry name" value="Nitroreductase-like"/>
</dbReference>
<sequence length="227" mass="25267">MSSQSGPCFSEAFENQFELLLKWRRDVRHFLPDPVSQEDLDHILTVADMAPSVGNSQPWRFVVVETQEARHAVYQSFKTANNAALSGYRGEKAKTYASLKLSGIEVAPVQLAVFCEQDPEQGAGLGRQTMPETLNYSVVSAIYNLWLAARIRGIGVGWVSILDPESVSATLGAPNSWQLVAYLCIGYPIQETDVPELETKGWQERTARESRIYSDRELRGADKVKKG</sequence>
<name>A0A1U7JLR5_9HYPH</name>
<dbReference type="AlphaFoldDB" id="A0A1U7JLR5"/>
<dbReference type="STRING" id="197461.A3843_04165"/>
<dbReference type="EMBL" id="LVVZ01000005">
    <property type="protein sequence ID" value="OKL45632.1"/>
    <property type="molecule type" value="Genomic_DNA"/>
</dbReference>
<reference evidence="2 3" key="1">
    <citation type="submission" date="2016-03" db="EMBL/GenBank/DDBJ databases">
        <title>Genome sequence of Nesiotobacter sp. nov., a moderately halophilic alphaproteobacterium isolated from the Yellow Sea, China.</title>
        <authorList>
            <person name="Zhang G."/>
            <person name="Zhang R."/>
        </authorList>
    </citation>
    <scope>NUCLEOTIDE SEQUENCE [LARGE SCALE GENOMIC DNA]</scope>
    <source>
        <strain evidence="2 3">WB1-6</strain>
    </source>
</reference>
<dbReference type="NCBIfam" id="TIGR02476">
    <property type="entry name" value="BluB"/>
    <property type="match status" value="1"/>
</dbReference>
<organism evidence="2 3">
    <name type="scientific">Pseudovibrio exalbescens</name>
    <dbReference type="NCBI Taxonomy" id="197461"/>
    <lineage>
        <taxon>Bacteria</taxon>
        <taxon>Pseudomonadati</taxon>
        <taxon>Pseudomonadota</taxon>
        <taxon>Alphaproteobacteria</taxon>
        <taxon>Hyphomicrobiales</taxon>
        <taxon>Stappiaceae</taxon>
        <taxon>Pseudovibrio</taxon>
    </lineage>
</organism>
<evidence type="ECO:0000313" key="2">
    <source>
        <dbReference type="EMBL" id="OKL45632.1"/>
    </source>
</evidence>
<dbReference type="InterPro" id="IPR029479">
    <property type="entry name" value="Nitroreductase"/>
</dbReference>
<accession>A0A1U7JLR5</accession>
<dbReference type="Gene3D" id="3.40.109.10">
    <property type="entry name" value="NADH Oxidase"/>
    <property type="match status" value="1"/>
</dbReference>
<dbReference type="CDD" id="cd02145">
    <property type="entry name" value="BluB"/>
    <property type="match status" value="1"/>
</dbReference>
<feature type="domain" description="Nitroreductase" evidence="1">
    <location>
        <begin position="21"/>
        <end position="187"/>
    </location>
</feature>
<dbReference type="Proteomes" id="UP000185783">
    <property type="component" value="Unassembled WGS sequence"/>
</dbReference>
<evidence type="ECO:0000259" key="1">
    <source>
        <dbReference type="Pfam" id="PF00881"/>
    </source>
</evidence>
<dbReference type="InterPro" id="IPR050627">
    <property type="entry name" value="Nitroreductase/BluB"/>
</dbReference>